<dbReference type="Proteomes" id="UP000008221">
    <property type="component" value="Chromosome"/>
</dbReference>
<feature type="transmembrane region" description="Helical" evidence="1">
    <location>
        <begin position="49"/>
        <end position="74"/>
    </location>
</feature>
<dbReference type="EMBL" id="CP000481">
    <property type="protein sequence ID" value="ABK53372.1"/>
    <property type="molecule type" value="Genomic_DNA"/>
</dbReference>
<dbReference type="eggNOG" id="ENOG5033I7F">
    <property type="taxonomic scope" value="Bacteria"/>
</dbReference>
<dbReference type="HOGENOM" id="CLU_131432_0_0_11"/>
<protein>
    <submittedName>
        <fullName evidence="2">Uncharacterized protein</fullName>
    </submittedName>
</protein>
<keyword evidence="3" id="KW-1185">Reference proteome</keyword>
<accession>A0LVB2</accession>
<dbReference type="InParanoid" id="A0LVB2"/>
<organism evidence="2 3">
    <name type="scientific">Acidothermus cellulolyticus (strain ATCC 43068 / DSM 8971 / 11B)</name>
    <dbReference type="NCBI Taxonomy" id="351607"/>
    <lineage>
        <taxon>Bacteria</taxon>
        <taxon>Bacillati</taxon>
        <taxon>Actinomycetota</taxon>
        <taxon>Actinomycetes</taxon>
        <taxon>Acidothermales</taxon>
        <taxon>Acidothermaceae</taxon>
        <taxon>Acidothermus</taxon>
    </lineage>
</organism>
<evidence type="ECO:0000313" key="3">
    <source>
        <dbReference type="Proteomes" id="UP000008221"/>
    </source>
</evidence>
<dbReference type="RefSeq" id="WP_011720435.1">
    <property type="nucleotide sequence ID" value="NC_008578.1"/>
</dbReference>
<keyword evidence="1" id="KW-0472">Membrane</keyword>
<dbReference type="AlphaFoldDB" id="A0LVB2"/>
<dbReference type="STRING" id="351607.Acel_1600"/>
<keyword evidence="1" id="KW-1133">Transmembrane helix</keyword>
<evidence type="ECO:0000313" key="2">
    <source>
        <dbReference type="EMBL" id="ABK53372.1"/>
    </source>
</evidence>
<proteinExistence type="predicted"/>
<gene>
    <name evidence="2" type="ordered locus">Acel_1600</name>
</gene>
<reference evidence="2 3" key="1">
    <citation type="journal article" date="2009" name="Genome Res.">
        <title>Complete genome of the cellulolytic thermophile Acidothermus cellulolyticus 11B provides insights into its ecophysiological and evolutionary adaptations.</title>
        <authorList>
            <person name="Barabote R.D."/>
            <person name="Xie G."/>
            <person name="Leu D.H."/>
            <person name="Normand P."/>
            <person name="Necsulea A."/>
            <person name="Daubin V."/>
            <person name="Medigue C."/>
            <person name="Adney W.S."/>
            <person name="Xu X.C."/>
            <person name="Lapidus A."/>
            <person name="Parales R.E."/>
            <person name="Detter C."/>
            <person name="Pujic P."/>
            <person name="Bruce D."/>
            <person name="Lavire C."/>
            <person name="Challacombe J.F."/>
            <person name="Brettin T.S."/>
            <person name="Berry A.M."/>
        </authorList>
    </citation>
    <scope>NUCLEOTIDE SEQUENCE [LARGE SCALE GENOMIC DNA]</scope>
    <source>
        <strain evidence="3">ATCC 43068 / DSM 8971 / 11B</strain>
    </source>
</reference>
<evidence type="ECO:0000256" key="1">
    <source>
        <dbReference type="SAM" id="Phobius"/>
    </source>
</evidence>
<dbReference type="KEGG" id="ace:Acel_1600"/>
<name>A0LVB2_ACIC1</name>
<keyword evidence="1" id="KW-0812">Transmembrane</keyword>
<sequence>MARPRRLSHRLTMVLGLTSGWLASGFFAAPVWAAGPIVNESGTPGGRLTWVQTALIFAGIPIAAFLVIGFLVYLPSLVRGPRYRPGRPWPGGAAWFGGPPEPEAAVSRIEEIPPATAEGGGAGARW</sequence>